<keyword evidence="2" id="KW-0328">Glycosyltransferase</keyword>
<proteinExistence type="inferred from homology"/>
<reference evidence="5 6" key="1">
    <citation type="submission" date="2021-06" db="EMBL/GenBank/DDBJ databases">
        <title>Complete genome of Haloferula helveola possessing various polysaccharide degrading enzymes.</title>
        <authorList>
            <person name="Takami H."/>
            <person name="Huang C."/>
            <person name="Hamasaki K."/>
        </authorList>
    </citation>
    <scope>NUCLEOTIDE SEQUENCE [LARGE SCALE GENOMIC DNA]</scope>
    <source>
        <strain evidence="5 6">CN-1</strain>
    </source>
</reference>
<sequence length="329" mass="36458">MISVLLPFRNASPTISSAVRSILGQSHSDFELLAIDDGSEDDSCARLGAETDPRIRLIRMPTSAGIVPALQAGLEQARGEWIARMDADDISHRDRLSLQLEIGERNQLDVVSSKVRLIDACGRGMQRYVEWTNSLVDSDAIAASRFIECPVIHPSVLVRRDALLKAGGYADVPWAEDHDLWLRMLERGGRFGRIQRVLLDWRDSPRRLTRSDPRYGESARTEMRCHYLSRLSEVKRSGVVVAGAGPIGKRLARGLMERNVAVHGFLEVHPRRIGESIQGVPVVAAEELNQHWPDAVVLGAVGIEGGREQVSSLALEHGRVEGHDFWSVC</sequence>
<dbReference type="Gene3D" id="3.40.50.720">
    <property type="entry name" value="NAD(P)-binding Rossmann-like Domain"/>
    <property type="match status" value="1"/>
</dbReference>
<dbReference type="Proteomes" id="UP001374893">
    <property type="component" value="Chromosome"/>
</dbReference>
<dbReference type="SUPFAM" id="SSF51735">
    <property type="entry name" value="NAD(P)-binding Rossmann-fold domains"/>
    <property type="match status" value="1"/>
</dbReference>
<dbReference type="InterPro" id="IPR029044">
    <property type="entry name" value="Nucleotide-diphossugar_trans"/>
</dbReference>
<keyword evidence="6" id="KW-1185">Reference proteome</keyword>
<dbReference type="InterPro" id="IPR050834">
    <property type="entry name" value="Glycosyltransf_2"/>
</dbReference>
<dbReference type="Gene3D" id="3.90.550.10">
    <property type="entry name" value="Spore Coat Polysaccharide Biosynthesis Protein SpsA, Chain A"/>
    <property type="match status" value="1"/>
</dbReference>
<dbReference type="SUPFAM" id="SSF53448">
    <property type="entry name" value="Nucleotide-diphospho-sugar transferases"/>
    <property type="match status" value="1"/>
</dbReference>
<evidence type="ECO:0000256" key="3">
    <source>
        <dbReference type="ARBA" id="ARBA00022679"/>
    </source>
</evidence>
<dbReference type="PANTHER" id="PTHR43685">
    <property type="entry name" value="GLYCOSYLTRANSFERASE"/>
    <property type="match status" value="1"/>
</dbReference>
<evidence type="ECO:0000313" key="6">
    <source>
        <dbReference type="Proteomes" id="UP001374893"/>
    </source>
</evidence>
<keyword evidence="3" id="KW-0808">Transferase</keyword>
<dbReference type="EMBL" id="AP024702">
    <property type="protein sequence ID" value="BCX50073.1"/>
    <property type="molecule type" value="Genomic_DNA"/>
</dbReference>
<dbReference type="InterPro" id="IPR036291">
    <property type="entry name" value="NAD(P)-bd_dom_sf"/>
</dbReference>
<evidence type="ECO:0000313" key="5">
    <source>
        <dbReference type="EMBL" id="BCX50073.1"/>
    </source>
</evidence>
<dbReference type="InterPro" id="IPR001173">
    <property type="entry name" value="Glyco_trans_2-like"/>
</dbReference>
<evidence type="ECO:0000256" key="1">
    <source>
        <dbReference type="ARBA" id="ARBA00006739"/>
    </source>
</evidence>
<feature type="domain" description="Glycosyltransferase 2-like" evidence="4">
    <location>
        <begin position="3"/>
        <end position="164"/>
    </location>
</feature>
<keyword evidence="5" id="KW-0378">Hydrolase</keyword>
<dbReference type="PANTHER" id="PTHR43685:SF5">
    <property type="entry name" value="GLYCOSYLTRANSFERASE EPSE-RELATED"/>
    <property type="match status" value="1"/>
</dbReference>
<accession>A0ABM7RRJ6</accession>
<protein>
    <submittedName>
        <fullName evidence="5">Glycosyl hydrolase family 2</fullName>
    </submittedName>
</protein>
<organism evidence="5 6">
    <name type="scientific">Haloferula helveola</name>
    <dbReference type="NCBI Taxonomy" id="490095"/>
    <lineage>
        <taxon>Bacteria</taxon>
        <taxon>Pseudomonadati</taxon>
        <taxon>Verrucomicrobiota</taxon>
        <taxon>Verrucomicrobiia</taxon>
        <taxon>Verrucomicrobiales</taxon>
        <taxon>Verrucomicrobiaceae</taxon>
        <taxon>Haloferula</taxon>
    </lineage>
</organism>
<dbReference type="RefSeq" id="WP_338690831.1">
    <property type="nucleotide sequence ID" value="NZ_AP024702.1"/>
</dbReference>
<evidence type="ECO:0000259" key="4">
    <source>
        <dbReference type="Pfam" id="PF00535"/>
    </source>
</evidence>
<gene>
    <name evidence="5" type="ORF">HAHE_39810</name>
</gene>
<comment type="similarity">
    <text evidence="1">Belongs to the glycosyltransferase 2 family.</text>
</comment>
<evidence type="ECO:0000256" key="2">
    <source>
        <dbReference type="ARBA" id="ARBA00022676"/>
    </source>
</evidence>
<dbReference type="Pfam" id="PF00535">
    <property type="entry name" value="Glycos_transf_2"/>
    <property type="match status" value="1"/>
</dbReference>
<name>A0ABM7RRJ6_9BACT</name>
<dbReference type="GO" id="GO:0016787">
    <property type="term" value="F:hydrolase activity"/>
    <property type="evidence" value="ECO:0007669"/>
    <property type="project" value="UniProtKB-KW"/>
</dbReference>